<protein>
    <submittedName>
        <fullName evidence="1">Uncharacterized protein</fullName>
    </submittedName>
</protein>
<evidence type="ECO:0000313" key="2">
    <source>
        <dbReference type="Proteomes" id="UP000242418"/>
    </source>
</evidence>
<dbReference type="Proteomes" id="UP000242418">
    <property type="component" value="Unassembled WGS sequence"/>
</dbReference>
<dbReference type="AlphaFoldDB" id="A0AB37Z8E6"/>
<sequence>MKNLEVNFVAASFVEASNRQCENRGIDTGDFGVFTTMSDSAQLVIHWRYTTVMADGNLYTGFLDDVNDANEVLFEHSIDEFGIELTDDQKAVFLEFEPKFAVIRRIQHVQDEMESLKEKIQF</sequence>
<organism evidence="1 2">
    <name type="scientific">Pseudomonas peli</name>
    <dbReference type="NCBI Taxonomy" id="592361"/>
    <lineage>
        <taxon>Bacteria</taxon>
        <taxon>Pseudomonadati</taxon>
        <taxon>Pseudomonadota</taxon>
        <taxon>Gammaproteobacteria</taxon>
        <taxon>Pseudomonadales</taxon>
        <taxon>Pseudomonadaceae</taxon>
        <taxon>Pseudomonas</taxon>
    </lineage>
</organism>
<dbReference type="RefSeq" id="WP_090252722.1">
    <property type="nucleotide sequence ID" value="NZ_FMTL01000002.1"/>
</dbReference>
<evidence type="ECO:0000313" key="1">
    <source>
        <dbReference type="EMBL" id="SCW65482.1"/>
    </source>
</evidence>
<name>A0AB37Z8E6_9PSED</name>
<keyword evidence="2" id="KW-1185">Reference proteome</keyword>
<comment type="caution">
    <text evidence="1">The sequence shown here is derived from an EMBL/GenBank/DDBJ whole genome shotgun (WGS) entry which is preliminary data.</text>
</comment>
<proteinExistence type="predicted"/>
<reference evidence="1 2" key="1">
    <citation type="submission" date="2016-10" db="EMBL/GenBank/DDBJ databases">
        <authorList>
            <person name="Varghese N."/>
            <person name="Submissions S."/>
        </authorList>
    </citation>
    <scope>NUCLEOTIDE SEQUENCE [LARGE SCALE GENOMIC DNA]</scope>
    <source>
        <strain evidence="1 2">DSM 17833</strain>
    </source>
</reference>
<gene>
    <name evidence="1" type="ORF">SAMN05216370_2514</name>
</gene>
<dbReference type="EMBL" id="FMTL01000002">
    <property type="protein sequence ID" value="SCW65482.1"/>
    <property type="molecule type" value="Genomic_DNA"/>
</dbReference>
<accession>A0AB37Z8E6</accession>